<dbReference type="InterPro" id="IPR021333">
    <property type="entry name" value="DUF2946"/>
</dbReference>
<proteinExistence type="predicted"/>
<evidence type="ECO:0000313" key="2">
    <source>
        <dbReference type="Proteomes" id="UP000321750"/>
    </source>
</evidence>
<dbReference type="AlphaFoldDB" id="A0A512JIZ6"/>
<organism evidence="1 2">
    <name type="scientific">Methylobacterium gnaphalii</name>
    <dbReference type="NCBI Taxonomy" id="1010610"/>
    <lineage>
        <taxon>Bacteria</taxon>
        <taxon>Pseudomonadati</taxon>
        <taxon>Pseudomonadota</taxon>
        <taxon>Alphaproteobacteria</taxon>
        <taxon>Hyphomicrobiales</taxon>
        <taxon>Methylobacteriaceae</taxon>
        <taxon>Methylobacterium</taxon>
    </lineage>
</organism>
<dbReference type="Proteomes" id="UP000321750">
    <property type="component" value="Unassembled WGS sequence"/>
</dbReference>
<dbReference type="Pfam" id="PF11162">
    <property type="entry name" value="DUF2946"/>
    <property type="match status" value="1"/>
</dbReference>
<keyword evidence="2" id="KW-1185">Reference proteome</keyword>
<evidence type="ECO:0000313" key="1">
    <source>
        <dbReference type="EMBL" id="GEP09930.1"/>
    </source>
</evidence>
<protein>
    <recommendedName>
        <fullName evidence="3">DUF2946 domain-containing protein</fullName>
    </recommendedName>
</protein>
<evidence type="ECO:0008006" key="3">
    <source>
        <dbReference type="Google" id="ProtNLM"/>
    </source>
</evidence>
<dbReference type="OrthoDB" id="7999360at2"/>
<comment type="caution">
    <text evidence="1">The sequence shown here is derived from an EMBL/GenBank/DDBJ whole genome shotgun (WGS) entry which is preliminary data.</text>
</comment>
<gene>
    <name evidence="1" type="ORF">MGN01_17750</name>
</gene>
<dbReference type="EMBL" id="BJZV01000007">
    <property type="protein sequence ID" value="GEP09930.1"/>
    <property type="molecule type" value="Genomic_DNA"/>
</dbReference>
<dbReference type="RefSeq" id="WP_147046217.1">
    <property type="nucleotide sequence ID" value="NZ_BJZV01000007.1"/>
</dbReference>
<accession>A0A512JIZ6</accession>
<sequence length="170" mass="18103">MPNPLQILPGRWRRLSHALLPPLGGGRGRSACRGRGWLNRPHLRLPSARGRKAFGAALLLLALWVQTLAPALALHWDLASTGPMLDLTICGHPLGTGDAQAAAELPQPAMPGCSHCGLCSAGVATPAMPVIPRIARALRWHVVAWPMPPPARQRIVPIHLPQARGPPEPA</sequence>
<name>A0A512JIZ6_9HYPH</name>
<reference evidence="1 2" key="1">
    <citation type="submission" date="2019-07" db="EMBL/GenBank/DDBJ databases">
        <title>Whole genome shotgun sequence of Methylobacterium gnaphalii NBRC 107716.</title>
        <authorList>
            <person name="Hosoyama A."/>
            <person name="Uohara A."/>
            <person name="Ohji S."/>
            <person name="Ichikawa N."/>
        </authorList>
    </citation>
    <scope>NUCLEOTIDE SEQUENCE [LARGE SCALE GENOMIC DNA]</scope>
    <source>
        <strain evidence="1 2">NBRC 107716</strain>
    </source>
</reference>